<evidence type="ECO:0000259" key="1">
    <source>
        <dbReference type="Pfam" id="PF26551"/>
    </source>
</evidence>
<gene>
    <name evidence="2" type="ORF">FCL42_01105</name>
</gene>
<evidence type="ECO:0000313" key="3">
    <source>
        <dbReference type="Proteomes" id="UP000305675"/>
    </source>
</evidence>
<dbReference type="AlphaFoldDB" id="A0A4U1BRS5"/>
<evidence type="ECO:0000313" key="2">
    <source>
        <dbReference type="EMBL" id="TKB58377.1"/>
    </source>
</evidence>
<dbReference type="InterPro" id="IPR058493">
    <property type="entry name" value="DUF8180"/>
</dbReference>
<protein>
    <recommendedName>
        <fullName evidence="1">DUF8180 domain-containing protein</fullName>
    </recommendedName>
</protein>
<name>A0A4U1BRS5_9GAMM</name>
<proteinExistence type="predicted"/>
<dbReference type="RefSeq" id="WP_136861525.1">
    <property type="nucleotide sequence ID" value="NZ_SWCJ01000001.1"/>
</dbReference>
<accession>A0A4U1BRS5</accession>
<dbReference type="OrthoDB" id="1779770at2"/>
<feature type="domain" description="DUF8180" evidence="1">
    <location>
        <begin position="12"/>
        <end position="69"/>
    </location>
</feature>
<sequence>MKPAQQQLIERIRTLLPHWEEHNQAHILEMERWREQLIQHELAELADSLLEVVEQMRGTSDALNQALSQVPEQSQQ</sequence>
<organism evidence="2 3">
    <name type="scientific">Ferrimonas aestuarii</name>
    <dbReference type="NCBI Taxonomy" id="2569539"/>
    <lineage>
        <taxon>Bacteria</taxon>
        <taxon>Pseudomonadati</taxon>
        <taxon>Pseudomonadota</taxon>
        <taxon>Gammaproteobacteria</taxon>
        <taxon>Alteromonadales</taxon>
        <taxon>Ferrimonadaceae</taxon>
        <taxon>Ferrimonas</taxon>
    </lineage>
</organism>
<dbReference type="Proteomes" id="UP000305675">
    <property type="component" value="Unassembled WGS sequence"/>
</dbReference>
<comment type="caution">
    <text evidence="2">The sequence shown here is derived from an EMBL/GenBank/DDBJ whole genome shotgun (WGS) entry which is preliminary data.</text>
</comment>
<dbReference type="EMBL" id="SWCJ01000001">
    <property type="protein sequence ID" value="TKB58377.1"/>
    <property type="molecule type" value="Genomic_DNA"/>
</dbReference>
<reference evidence="2 3" key="1">
    <citation type="submission" date="2019-04" db="EMBL/GenBank/DDBJ databases">
        <authorList>
            <person name="Hwang J.C."/>
        </authorList>
    </citation>
    <scope>NUCLEOTIDE SEQUENCE [LARGE SCALE GENOMIC DNA]</scope>
    <source>
        <strain evidence="2 3">IMCC35002</strain>
    </source>
</reference>
<dbReference type="Pfam" id="PF26551">
    <property type="entry name" value="DUF8180"/>
    <property type="match status" value="1"/>
</dbReference>
<keyword evidence="3" id="KW-1185">Reference proteome</keyword>